<comment type="caution">
    <text evidence="2">The sequence shown here is derived from an EMBL/GenBank/DDBJ whole genome shotgun (WGS) entry which is preliminary data.</text>
</comment>
<dbReference type="EMBL" id="JAMFTS010000001">
    <property type="protein sequence ID" value="KAJ4807805.1"/>
    <property type="molecule type" value="Genomic_DNA"/>
</dbReference>
<feature type="region of interest" description="Disordered" evidence="1">
    <location>
        <begin position="231"/>
        <end position="250"/>
    </location>
</feature>
<dbReference type="Pfam" id="PF04910">
    <property type="entry name" value="Tcf25"/>
    <property type="match status" value="1"/>
</dbReference>
<sequence>MPHTYIFDSDTKRLPQTRSITGIQYPRVDGSSTFFLSSSAISRLIAPLLPSSKAPNKTNYFQKLNPNINIRLELLIHLPIRVSSSRESRCLPGCSSECSRSASASPTSPSPPPPKKNRILLRRPFLPGTLLISLMTSFAYHMTTTEHLCFADQMELISVCEDEEEGETSTDQTSNANTEHDAPQADKLSSVPAVTKHKSKKKKKKSKDKHAQVPKVPQDEKSLDSILEDLSLTPIPNPSKVSEAGHNNRGKSAASMSVLAVDPKHLKAENELRKIFGSKVVNSFQNQNPGSSSAGMRNMHGARRGVHNPRKTVLVTPMAYWPRWDGSLSMELIEAKNGINYFRYVPSDSYRHAQEIFEAAKAANDLNSIARVLHHYPYHLDSLLTFADLYRYSGEHQASADAVAKCLFALECAFHPLFSPLNINSGTNRQLKYTHDINKTLFKALFSHMRAMDRRGCHRSALEVCKFLLSLDSDDPMGSLFCIDYFALRAQEYTWLERFIEEYNSDTSLWLFPNFAYSLPIARFYIERDGKDLEASSDKASALELMKQALMLHPLVLDKIVSKAPLKDAVWAQILRNVFFGSAKAGGPTLEHLINIYVERSYIMWRFPELQNLLKQAALEVVEIVKGGGTEARDWVCVRKEAFSSDKNEYSHLMVSDFSDTVPTLPPEELRPFMMGPEMAAGVPEGMIEERDVIPERLRVPRDVAGRNPAIVFLESLLPWVDYGVVDRDGNDDDFDHDGEGGNDVDN</sequence>
<dbReference type="Proteomes" id="UP001140206">
    <property type="component" value="Chromosome 1"/>
</dbReference>
<feature type="region of interest" description="Disordered" evidence="1">
    <location>
        <begin position="161"/>
        <end position="223"/>
    </location>
</feature>
<feature type="region of interest" description="Disordered" evidence="1">
    <location>
        <begin position="96"/>
        <end position="119"/>
    </location>
</feature>
<dbReference type="GO" id="GO:1990112">
    <property type="term" value="C:RQC complex"/>
    <property type="evidence" value="ECO:0007669"/>
    <property type="project" value="TreeGrafter"/>
</dbReference>
<evidence type="ECO:0000256" key="1">
    <source>
        <dbReference type="SAM" id="MobiDB-lite"/>
    </source>
</evidence>
<dbReference type="PANTHER" id="PTHR22684">
    <property type="entry name" value="NULP1-RELATED"/>
    <property type="match status" value="1"/>
</dbReference>
<feature type="compositionally biased region" description="Low complexity" evidence="1">
    <location>
        <begin position="96"/>
        <end position="107"/>
    </location>
</feature>
<proteinExistence type="predicted"/>
<keyword evidence="3" id="KW-1185">Reference proteome</keyword>
<feature type="compositionally biased region" description="Basic residues" evidence="1">
    <location>
        <begin position="195"/>
        <end position="208"/>
    </location>
</feature>
<protein>
    <submittedName>
        <fullName evidence="2">Transcription factor 25</fullName>
    </submittedName>
</protein>
<dbReference type="InterPro" id="IPR006994">
    <property type="entry name" value="TCF25/Rqc1"/>
</dbReference>
<evidence type="ECO:0000313" key="3">
    <source>
        <dbReference type="Proteomes" id="UP001140206"/>
    </source>
</evidence>
<dbReference type="PANTHER" id="PTHR22684:SF0">
    <property type="entry name" value="RIBOSOME QUALITY CONTROL COMPLEX SUBUNIT TCF25"/>
    <property type="match status" value="1"/>
</dbReference>
<organism evidence="2 3">
    <name type="scientific">Rhynchospora pubera</name>
    <dbReference type="NCBI Taxonomy" id="906938"/>
    <lineage>
        <taxon>Eukaryota</taxon>
        <taxon>Viridiplantae</taxon>
        <taxon>Streptophyta</taxon>
        <taxon>Embryophyta</taxon>
        <taxon>Tracheophyta</taxon>
        <taxon>Spermatophyta</taxon>
        <taxon>Magnoliopsida</taxon>
        <taxon>Liliopsida</taxon>
        <taxon>Poales</taxon>
        <taxon>Cyperaceae</taxon>
        <taxon>Cyperoideae</taxon>
        <taxon>Rhynchosporeae</taxon>
        <taxon>Rhynchospora</taxon>
    </lineage>
</organism>
<evidence type="ECO:0000313" key="2">
    <source>
        <dbReference type="EMBL" id="KAJ4807805.1"/>
    </source>
</evidence>
<gene>
    <name evidence="2" type="ORF">LUZ62_020371</name>
</gene>
<name>A0AAV8GTX3_9POAL</name>
<accession>A0AAV8GTX3</accession>
<reference evidence="2" key="1">
    <citation type="submission" date="2022-08" db="EMBL/GenBank/DDBJ databases">
        <authorList>
            <person name="Marques A."/>
        </authorList>
    </citation>
    <scope>NUCLEOTIDE SEQUENCE</scope>
    <source>
        <strain evidence="2">RhyPub2mFocal</strain>
        <tissue evidence="2">Leaves</tissue>
    </source>
</reference>
<dbReference type="AlphaFoldDB" id="A0AAV8GTX3"/>